<organism evidence="1 2">
    <name type="scientific">Hymenobacter arizonensis</name>
    <name type="common">Siccationidurans arizonensis</name>
    <dbReference type="NCBI Taxonomy" id="1227077"/>
    <lineage>
        <taxon>Bacteria</taxon>
        <taxon>Pseudomonadati</taxon>
        <taxon>Bacteroidota</taxon>
        <taxon>Cytophagia</taxon>
        <taxon>Cytophagales</taxon>
        <taxon>Hymenobacteraceae</taxon>
        <taxon>Hymenobacter</taxon>
    </lineage>
</organism>
<sequence>MKRLTEYLECAHRPETGTMVCRWLREVTPAEMRTSYEYLRVEAQGLGARLWLLDIRRRNNEDPETAQWLLDNYMPQLAGLFGGPSFLAYLLSPAHLVRVDDHAMDILHVAQLQRSVHVALFIEEGGANAWLVQQAGK</sequence>
<evidence type="ECO:0008006" key="3">
    <source>
        <dbReference type="Google" id="ProtNLM"/>
    </source>
</evidence>
<reference evidence="2" key="1">
    <citation type="submission" date="2016-10" db="EMBL/GenBank/DDBJ databases">
        <authorList>
            <person name="Varghese N."/>
            <person name="Submissions S."/>
        </authorList>
    </citation>
    <scope>NUCLEOTIDE SEQUENCE [LARGE SCALE GENOMIC DNA]</scope>
    <source>
        <strain evidence="2">OR362-8,ATCC BAA-1266,JCM 13504</strain>
    </source>
</reference>
<keyword evidence="2" id="KW-1185">Reference proteome</keyword>
<evidence type="ECO:0000313" key="1">
    <source>
        <dbReference type="EMBL" id="SFQ80292.1"/>
    </source>
</evidence>
<accession>A0A1I6BH69</accession>
<dbReference type="Proteomes" id="UP000199029">
    <property type="component" value="Unassembled WGS sequence"/>
</dbReference>
<protein>
    <recommendedName>
        <fullName evidence="3">SpoIIAA-like</fullName>
    </recommendedName>
</protein>
<dbReference type="OrthoDB" id="884362at2"/>
<proteinExistence type="predicted"/>
<dbReference type="RefSeq" id="WP_092678597.1">
    <property type="nucleotide sequence ID" value="NZ_FOXS01000008.1"/>
</dbReference>
<name>A0A1I6BH69_HYMAR</name>
<dbReference type="EMBL" id="FOXS01000008">
    <property type="protein sequence ID" value="SFQ80292.1"/>
    <property type="molecule type" value="Genomic_DNA"/>
</dbReference>
<dbReference type="AlphaFoldDB" id="A0A1I6BH69"/>
<evidence type="ECO:0000313" key="2">
    <source>
        <dbReference type="Proteomes" id="UP000199029"/>
    </source>
</evidence>
<dbReference type="STRING" id="1227077.SAMN04515668_4564"/>
<gene>
    <name evidence="1" type="ORF">SAMN04515668_4564</name>
</gene>